<protein>
    <recommendedName>
        <fullName evidence="3">DUF4911 domain-containing protein</fullName>
    </recommendedName>
</protein>
<proteinExistence type="predicted"/>
<accession>A0ABN6M2T3</accession>
<gene>
    <name evidence="1" type="ORF">DPPLL_15820</name>
</gene>
<sequence>MQDQSSARLVETFYRIEPQQFHYLKFILEGYDNLGVLSAVSARAGVVRIRCCRESLAELMELMRSLAPNIKRRQLT</sequence>
<dbReference type="EMBL" id="AP025516">
    <property type="protein sequence ID" value="BDD87217.1"/>
    <property type="molecule type" value="Genomic_DNA"/>
</dbReference>
<keyword evidence="2" id="KW-1185">Reference proteome</keyword>
<dbReference type="InterPro" id="IPR032587">
    <property type="entry name" value="DUF4911"/>
</dbReference>
<evidence type="ECO:0000313" key="2">
    <source>
        <dbReference type="Proteomes" id="UP000830055"/>
    </source>
</evidence>
<evidence type="ECO:0000313" key="1">
    <source>
        <dbReference type="EMBL" id="BDD87217.1"/>
    </source>
</evidence>
<organism evidence="1 2">
    <name type="scientific">Desulfofustis limnaeus</name>
    <dbReference type="NCBI Taxonomy" id="2740163"/>
    <lineage>
        <taxon>Bacteria</taxon>
        <taxon>Pseudomonadati</taxon>
        <taxon>Thermodesulfobacteriota</taxon>
        <taxon>Desulfobulbia</taxon>
        <taxon>Desulfobulbales</taxon>
        <taxon>Desulfocapsaceae</taxon>
        <taxon>Desulfofustis</taxon>
    </lineage>
</organism>
<reference evidence="1 2" key="1">
    <citation type="submission" date="2022-01" db="EMBL/GenBank/DDBJ databases">
        <title>Desulfofustis limnae sp. nov., a novel mesophilic sulfate-reducing bacterium isolated from marsh soil.</title>
        <authorList>
            <person name="Watanabe M."/>
            <person name="Takahashi A."/>
            <person name="Kojima H."/>
            <person name="Fukui M."/>
        </authorList>
    </citation>
    <scope>NUCLEOTIDE SEQUENCE [LARGE SCALE GENOMIC DNA]</scope>
    <source>
        <strain evidence="1 2">PPLL</strain>
    </source>
</reference>
<dbReference type="Pfam" id="PF16256">
    <property type="entry name" value="DUF4911"/>
    <property type="match status" value="1"/>
</dbReference>
<name>A0ABN6M2T3_9BACT</name>
<evidence type="ECO:0008006" key="3">
    <source>
        <dbReference type="Google" id="ProtNLM"/>
    </source>
</evidence>
<dbReference type="RefSeq" id="WP_284154252.1">
    <property type="nucleotide sequence ID" value="NZ_AP025516.1"/>
</dbReference>
<dbReference type="Proteomes" id="UP000830055">
    <property type="component" value="Chromosome"/>
</dbReference>